<proteinExistence type="predicted"/>
<protein>
    <submittedName>
        <fullName evidence="2">Uncharacterized protein</fullName>
    </submittedName>
</protein>
<keyword evidence="1" id="KW-0472">Membrane</keyword>
<comment type="caution">
    <text evidence="2">The sequence shown here is derived from an EMBL/GenBank/DDBJ whole genome shotgun (WGS) entry which is preliminary data.</text>
</comment>
<name>A0A0C2JRH1_THEKT</name>
<sequence>MTFNDSKLIIKYKGKGKDQRLEITCKSVDSGNDILISDCHISVWDNTVNSMQNYSIGRNWILNKYTKYDFENLIINVDLDSTNGISFTFTIDKIYIQSDCYDRIFEIKHSQSKVYKADLSKIVYLNFSQYGNEDLSIAKTTCSKTNILYNKGFWILISVTFLLVAVIITIKLLILKKKSNNETIRERWAARSRESQ</sequence>
<reference evidence="2 3" key="1">
    <citation type="journal article" date="2014" name="Genome Biol. Evol.">
        <title>The genome of the myxosporean Thelohanellus kitauei shows adaptations to nutrient acquisition within its fish host.</title>
        <authorList>
            <person name="Yang Y."/>
            <person name="Xiong J."/>
            <person name="Zhou Z."/>
            <person name="Huo F."/>
            <person name="Miao W."/>
            <person name="Ran C."/>
            <person name="Liu Y."/>
            <person name="Zhang J."/>
            <person name="Feng J."/>
            <person name="Wang M."/>
            <person name="Wang M."/>
            <person name="Wang L."/>
            <person name="Yao B."/>
        </authorList>
    </citation>
    <scope>NUCLEOTIDE SEQUENCE [LARGE SCALE GENOMIC DNA]</scope>
    <source>
        <strain evidence="2">Wuqing</strain>
    </source>
</reference>
<keyword evidence="1" id="KW-0812">Transmembrane</keyword>
<evidence type="ECO:0000256" key="1">
    <source>
        <dbReference type="SAM" id="Phobius"/>
    </source>
</evidence>
<dbReference type="Proteomes" id="UP000031668">
    <property type="component" value="Unassembled WGS sequence"/>
</dbReference>
<dbReference type="EMBL" id="JWZT01001472">
    <property type="protein sequence ID" value="KII72003.1"/>
    <property type="molecule type" value="Genomic_DNA"/>
</dbReference>
<keyword evidence="1" id="KW-1133">Transmembrane helix</keyword>
<feature type="transmembrane region" description="Helical" evidence="1">
    <location>
        <begin position="152"/>
        <end position="175"/>
    </location>
</feature>
<dbReference type="AlphaFoldDB" id="A0A0C2JRH1"/>
<accession>A0A0C2JRH1</accession>
<organism evidence="2 3">
    <name type="scientific">Thelohanellus kitauei</name>
    <name type="common">Myxosporean</name>
    <dbReference type="NCBI Taxonomy" id="669202"/>
    <lineage>
        <taxon>Eukaryota</taxon>
        <taxon>Metazoa</taxon>
        <taxon>Cnidaria</taxon>
        <taxon>Myxozoa</taxon>
        <taxon>Myxosporea</taxon>
        <taxon>Bivalvulida</taxon>
        <taxon>Platysporina</taxon>
        <taxon>Myxobolidae</taxon>
        <taxon>Thelohanellus</taxon>
    </lineage>
</organism>
<gene>
    <name evidence="2" type="ORF">RF11_00782</name>
</gene>
<keyword evidence="3" id="KW-1185">Reference proteome</keyword>
<evidence type="ECO:0000313" key="2">
    <source>
        <dbReference type="EMBL" id="KII72003.1"/>
    </source>
</evidence>
<evidence type="ECO:0000313" key="3">
    <source>
        <dbReference type="Proteomes" id="UP000031668"/>
    </source>
</evidence>